<organism evidence="4">
    <name type="scientific">uncultured bacterium EIL4H10</name>
    <dbReference type="NCBI Taxonomy" id="1768203"/>
    <lineage>
        <taxon>Bacteria</taxon>
        <taxon>environmental samples</taxon>
    </lineage>
</organism>
<comment type="similarity">
    <text evidence="1">Belongs to the FAH family.</text>
</comment>
<dbReference type="GO" id="GO:0046872">
    <property type="term" value="F:metal ion binding"/>
    <property type="evidence" value="ECO:0007669"/>
    <property type="project" value="UniProtKB-KW"/>
</dbReference>
<protein>
    <submittedName>
        <fullName evidence="4">Putative 2-keto-4-pentenoate hydratase/2-oxohepta-3-ene-1,7-dioic acid hydratase</fullName>
    </submittedName>
</protein>
<dbReference type="PANTHER" id="PTHR42796">
    <property type="entry name" value="FUMARYLACETOACETATE HYDROLASE DOMAIN-CONTAINING PROTEIN 2A-RELATED"/>
    <property type="match status" value="1"/>
</dbReference>
<evidence type="ECO:0000256" key="1">
    <source>
        <dbReference type="ARBA" id="ARBA00010211"/>
    </source>
</evidence>
<dbReference type="InterPro" id="IPR051121">
    <property type="entry name" value="FAH"/>
</dbReference>
<name>A0A0U2XY13_9BACT</name>
<dbReference type="AlphaFoldDB" id="A0A0U2XY13"/>
<evidence type="ECO:0000313" key="4">
    <source>
        <dbReference type="EMBL" id="ALS56273.1"/>
    </source>
</evidence>
<dbReference type="InterPro" id="IPR036663">
    <property type="entry name" value="Fumarylacetoacetase_C_sf"/>
</dbReference>
<dbReference type="Pfam" id="PF01557">
    <property type="entry name" value="FAA_hydrolase"/>
    <property type="match status" value="1"/>
</dbReference>
<accession>A0A0U2XY13</accession>
<dbReference type="InterPro" id="IPR011234">
    <property type="entry name" value="Fumarylacetoacetase-like_C"/>
</dbReference>
<dbReference type="GO" id="GO:0019752">
    <property type="term" value="P:carboxylic acid metabolic process"/>
    <property type="evidence" value="ECO:0007669"/>
    <property type="project" value="UniProtKB-ARBA"/>
</dbReference>
<evidence type="ECO:0000256" key="2">
    <source>
        <dbReference type="ARBA" id="ARBA00022723"/>
    </source>
</evidence>
<sequence>MKLMRFGLPGHERPGLIDADGIVRDLSGHVEDIDGRMLNDANLAKLRDLDFAALPKIDPQTRYAPCVADVGKFMCIGLNFYDHATETGLPIPAHPILFMKATSSISGPNDDIVRPRNATHIDWEVELGVVIGKQAKYVTENEALDYVAGYCVVNDLSERYFQMHLTGQWTKGKSCDGFGPVGPYLLTRDEVSDPQNLDMSVTVNGTTMQNGNSRDMIFSVRQIIAHLSELMTLHPGDIIATGTPSGVGMGQKPDPVYLQDGDEIVTMIAGLGSQRQVVVSEN</sequence>
<dbReference type="GO" id="GO:0016853">
    <property type="term" value="F:isomerase activity"/>
    <property type="evidence" value="ECO:0007669"/>
    <property type="project" value="UniProtKB-ARBA"/>
</dbReference>
<reference evidence="4" key="1">
    <citation type="journal article" date="2016" name="ISME J.">
        <title>Functional metagenomic screen reveals new and diverse microbial rhodopsins.</title>
        <authorList>
            <person name="Pushkarev A."/>
            <person name="Beja O."/>
        </authorList>
    </citation>
    <scope>NUCLEOTIDE SEQUENCE</scope>
</reference>
<dbReference type="Gene3D" id="3.90.850.10">
    <property type="entry name" value="Fumarylacetoacetase-like, C-terminal domain"/>
    <property type="match status" value="1"/>
</dbReference>
<dbReference type="EMBL" id="KT201092">
    <property type="protein sequence ID" value="ALS56273.1"/>
    <property type="molecule type" value="Genomic_DNA"/>
</dbReference>
<dbReference type="SUPFAM" id="SSF56529">
    <property type="entry name" value="FAH"/>
    <property type="match status" value="1"/>
</dbReference>
<evidence type="ECO:0000259" key="3">
    <source>
        <dbReference type="Pfam" id="PF01557"/>
    </source>
</evidence>
<proteinExistence type="inferred from homology"/>
<dbReference type="FunFam" id="3.90.850.10:FF:000002">
    <property type="entry name" value="2-hydroxyhepta-2,4-diene-1,7-dioate isomerase"/>
    <property type="match status" value="1"/>
</dbReference>
<feature type="domain" description="Fumarylacetoacetase-like C-terminal" evidence="3">
    <location>
        <begin position="72"/>
        <end position="279"/>
    </location>
</feature>
<keyword evidence="2" id="KW-0479">Metal-binding</keyword>
<dbReference type="PANTHER" id="PTHR42796:SF4">
    <property type="entry name" value="FUMARYLACETOACETATE HYDROLASE DOMAIN-CONTAINING PROTEIN 2A"/>
    <property type="match status" value="1"/>
</dbReference>